<reference evidence="1" key="1">
    <citation type="submission" date="2018-05" db="EMBL/GenBank/DDBJ databases">
        <authorList>
            <person name="Lanie J.A."/>
            <person name="Ng W.-L."/>
            <person name="Kazmierczak K.M."/>
            <person name="Andrzejewski T.M."/>
            <person name="Davidsen T.M."/>
            <person name="Wayne K.J."/>
            <person name="Tettelin H."/>
            <person name="Glass J.I."/>
            <person name="Rusch D."/>
            <person name="Podicherti R."/>
            <person name="Tsui H.-C.T."/>
            <person name="Winkler M.E."/>
        </authorList>
    </citation>
    <scope>NUCLEOTIDE SEQUENCE</scope>
</reference>
<name>A0A383F1Q3_9ZZZZ</name>
<dbReference type="AlphaFoldDB" id="A0A383F1Q3"/>
<accession>A0A383F1Q3</accession>
<gene>
    <name evidence="1" type="ORF">METZ01_LOCUS515910</name>
</gene>
<dbReference type="EMBL" id="UINC01230784">
    <property type="protein sequence ID" value="SVE63056.1"/>
    <property type="molecule type" value="Genomic_DNA"/>
</dbReference>
<feature type="non-terminal residue" evidence="1">
    <location>
        <position position="36"/>
    </location>
</feature>
<evidence type="ECO:0000313" key="1">
    <source>
        <dbReference type="EMBL" id="SVE63056.1"/>
    </source>
</evidence>
<organism evidence="1">
    <name type="scientific">marine metagenome</name>
    <dbReference type="NCBI Taxonomy" id="408172"/>
    <lineage>
        <taxon>unclassified sequences</taxon>
        <taxon>metagenomes</taxon>
        <taxon>ecological metagenomes</taxon>
    </lineage>
</organism>
<proteinExistence type="predicted"/>
<sequence>MKMGFAPSEEQQLLRSSVKDMLKKFESRREEMHREI</sequence>
<protein>
    <submittedName>
        <fullName evidence="1">Uncharacterized protein</fullName>
    </submittedName>
</protein>